<keyword evidence="3 8" id="KW-0808">Transferase</keyword>
<dbReference type="EMBL" id="CP001631">
    <property type="protein sequence ID" value="ACU54480.1"/>
    <property type="molecule type" value="Genomic_DNA"/>
</dbReference>
<feature type="transmembrane region" description="Helical" evidence="7">
    <location>
        <begin position="229"/>
        <end position="246"/>
    </location>
</feature>
<dbReference type="Pfam" id="PF01790">
    <property type="entry name" value="LGT"/>
    <property type="match status" value="1"/>
</dbReference>
<dbReference type="PANTHER" id="PTHR30589">
    <property type="entry name" value="PROLIPOPROTEIN DIACYLGLYCERYL TRANSFERASE"/>
    <property type="match status" value="1"/>
</dbReference>
<dbReference type="KEGG" id="afo:Afer_1558"/>
<dbReference type="GO" id="GO:0042158">
    <property type="term" value="P:lipoprotein biosynthetic process"/>
    <property type="evidence" value="ECO:0007669"/>
    <property type="project" value="InterPro"/>
</dbReference>
<dbReference type="RefSeq" id="WP_015798959.1">
    <property type="nucleotide sequence ID" value="NC_013124.1"/>
</dbReference>
<keyword evidence="9" id="KW-1185">Reference proteome</keyword>
<feature type="transmembrane region" description="Helical" evidence="7">
    <location>
        <begin position="192"/>
        <end position="209"/>
    </location>
</feature>
<proteinExistence type="inferred from homology"/>
<evidence type="ECO:0000256" key="7">
    <source>
        <dbReference type="SAM" id="Phobius"/>
    </source>
</evidence>
<accession>C7M0H2</accession>
<dbReference type="PANTHER" id="PTHR30589:SF0">
    <property type="entry name" value="PHOSPHATIDYLGLYCEROL--PROLIPOPROTEIN DIACYLGLYCERYL TRANSFERASE"/>
    <property type="match status" value="1"/>
</dbReference>
<sequence length="269" mass="30188">MKPIPVEFHLGPLVLHTYGFGLGVTFWFAYWYLGKRFRRFGLSSTWLERGFIPIIVMAIVGARVVHVVANIEAYLHNPIGVFEVWQGGLSSYGGLAGGIPTALWYLHRDMPNLRFRRAFDIAAPVLLASWSMGRLLGPQLMYAGGGLPTKAWYGMYYTGEIGKRIPVPIFQSIEDFTCFLLTLWIARHFARWRMPAGSVAVAALGLWSIERFFDEFLWLARPRVWDAVEVFALICLAFCAATLAVLTSRRGRTTEVVDLPKLVATGPTA</sequence>
<evidence type="ECO:0000256" key="5">
    <source>
        <dbReference type="ARBA" id="ARBA00022989"/>
    </source>
</evidence>
<keyword evidence="8" id="KW-0449">Lipoprotein</keyword>
<evidence type="ECO:0000256" key="3">
    <source>
        <dbReference type="ARBA" id="ARBA00022679"/>
    </source>
</evidence>
<organism evidence="8 9">
    <name type="scientific">Acidimicrobium ferrooxidans (strain DSM 10331 / JCM 15462 / NBRC 103882 / ICP)</name>
    <dbReference type="NCBI Taxonomy" id="525909"/>
    <lineage>
        <taxon>Bacteria</taxon>
        <taxon>Bacillati</taxon>
        <taxon>Actinomycetota</taxon>
        <taxon>Acidimicrobiia</taxon>
        <taxon>Acidimicrobiales</taxon>
        <taxon>Acidimicrobiaceae</taxon>
        <taxon>Acidimicrobium</taxon>
    </lineage>
</organism>
<evidence type="ECO:0000313" key="9">
    <source>
        <dbReference type="Proteomes" id="UP000000771"/>
    </source>
</evidence>
<keyword evidence="2" id="KW-1003">Cell membrane</keyword>
<dbReference type="eggNOG" id="COG0682">
    <property type="taxonomic scope" value="Bacteria"/>
</dbReference>
<keyword evidence="5 7" id="KW-1133">Transmembrane helix</keyword>
<feature type="transmembrane region" description="Helical" evidence="7">
    <location>
        <begin position="46"/>
        <end position="69"/>
    </location>
</feature>
<dbReference type="InterPro" id="IPR001640">
    <property type="entry name" value="Lgt"/>
</dbReference>
<evidence type="ECO:0000256" key="6">
    <source>
        <dbReference type="ARBA" id="ARBA00023136"/>
    </source>
</evidence>
<keyword evidence="4 7" id="KW-0812">Transmembrane</keyword>
<dbReference type="GO" id="GO:0008961">
    <property type="term" value="F:phosphatidylglycerol-prolipoprotein diacylglyceryl transferase activity"/>
    <property type="evidence" value="ECO:0007669"/>
    <property type="project" value="InterPro"/>
</dbReference>
<dbReference type="OrthoDB" id="871140at2"/>
<feature type="transmembrane region" description="Helical" evidence="7">
    <location>
        <begin position="15"/>
        <end position="34"/>
    </location>
</feature>
<dbReference type="GO" id="GO:0005886">
    <property type="term" value="C:plasma membrane"/>
    <property type="evidence" value="ECO:0007669"/>
    <property type="project" value="InterPro"/>
</dbReference>
<keyword evidence="6 7" id="KW-0472">Membrane</keyword>
<comment type="similarity">
    <text evidence="1">Belongs to the Lgt family.</text>
</comment>
<protein>
    <submittedName>
        <fullName evidence="8">Prolipoprotein diacylglyceryl transferase</fullName>
    </submittedName>
</protein>
<evidence type="ECO:0000256" key="2">
    <source>
        <dbReference type="ARBA" id="ARBA00022475"/>
    </source>
</evidence>
<reference evidence="8 9" key="1">
    <citation type="journal article" date="2009" name="Stand. Genomic Sci.">
        <title>Complete genome sequence of Acidimicrobium ferrooxidans type strain (ICP).</title>
        <authorList>
            <person name="Clum A."/>
            <person name="Nolan M."/>
            <person name="Lang E."/>
            <person name="Glavina Del Rio T."/>
            <person name="Tice H."/>
            <person name="Copeland A."/>
            <person name="Cheng J.F."/>
            <person name="Lucas S."/>
            <person name="Chen F."/>
            <person name="Bruce D."/>
            <person name="Goodwin L."/>
            <person name="Pitluck S."/>
            <person name="Ivanova N."/>
            <person name="Mavrommatis K."/>
            <person name="Mikhailova N."/>
            <person name="Pati A."/>
            <person name="Chen A."/>
            <person name="Palaniappan K."/>
            <person name="Goker M."/>
            <person name="Spring S."/>
            <person name="Land M."/>
            <person name="Hauser L."/>
            <person name="Chang Y.J."/>
            <person name="Jeffries C.C."/>
            <person name="Chain P."/>
            <person name="Bristow J."/>
            <person name="Eisen J.A."/>
            <person name="Markowitz V."/>
            <person name="Hugenholtz P."/>
            <person name="Kyrpides N.C."/>
            <person name="Klenk H.P."/>
            <person name="Lapidus A."/>
        </authorList>
    </citation>
    <scope>NUCLEOTIDE SEQUENCE [LARGE SCALE GENOMIC DNA]</scope>
    <source>
        <strain evidence="9">DSM 10331 / JCM 15462 / NBRC 103882 / ICP</strain>
    </source>
</reference>
<name>C7M0H2_ACIFD</name>
<gene>
    <name evidence="8" type="ordered locus">Afer_1558</name>
</gene>
<dbReference type="AlphaFoldDB" id="C7M0H2"/>
<dbReference type="Proteomes" id="UP000000771">
    <property type="component" value="Chromosome"/>
</dbReference>
<dbReference type="HOGENOM" id="CLU_1033003_0_0_11"/>
<evidence type="ECO:0000256" key="4">
    <source>
        <dbReference type="ARBA" id="ARBA00022692"/>
    </source>
</evidence>
<evidence type="ECO:0000313" key="8">
    <source>
        <dbReference type="EMBL" id="ACU54480.1"/>
    </source>
</evidence>
<feature type="transmembrane region" description="Helical" evidence="7">
    <location>
        <begin position="89"/>
        <end position="106"/>
    </location>
</feature>
<dbReference type="STRING" id="525909.Afer_1558"/>
<evidence type="ECO:0000256" key="1">
    <source>
        <dbReference type="ARBA" id="ARBA00007150"/>
    </source>
</evidence>